<proteinExistence type="inferred from homology"/>
<evidence type="ECO:0000259" key="6">
    <source>
        <dbReference type="Pfam" id="PF23409"/>
    </source>
</evidence>
<comment type="caution">
    <text evidence="8">The sequence shown here is derived from an EMBL/GenBank/DDBJ whole genome shotgun (WGS) entry which is preliminary data.</text>
</comment>
<feature type="repeat" description="WD" evidence="4">
    <location>
        <begin position="674"/>
        <end position="709"/>
    </location>
</feature>
<evidence type="ECO:0000256" key="4">
    <source>
        <dbReference type="PROSITE-ProRule" id="PRU00221"/>
    </source>
</evidence>
<dbReference type="PROSITE" id="PS50082">
    <property type="entry name" value="WD_REPEATS_2"/>
    <property type="match status" value="1"/>
</dbReference>
<dbReference type="InterPro" id="IPR055442">
    <property type="entry name" value="Beta-prop_EML-like_2nd"/>
</dbReference>
<dbReference type="InterPro" id="IPR001680">
    <property type="entry name" value="WD40_rpt"/>
</dbReference>
<evidence type="ECO:0000256" key="3">
    <source>
        <dbReference type="ARBA" id="ARBA00022737"/>
    </source>
</evidence>
<dbReference type="FunFam" id="2.130.10.10:FF:000320">
    <property type="entry name" value="echinoderm microtubule-associated protein-like 6"/>
    <property type="match status" value="1"/>
</dbReference>
<comment type="similarity">
    <text evidence="1">Belongs to the WD repeat EMAP family.</text>
</comment>
<keyword evidence="3" id="KW-0677">Repeat</keyword>
<evidence type="ECO:0000259" key="7">
    <source>
        <dbReference type="Pfam" id="PF23414"/>
    </source>
</evidence>
<gene>
    <name evidence="8" type="ORF">FGO68_gene17560</name>
</gene>
<protein>
    <submittedName>
        <fullName evidence="8">Uncharacterized protein</fullName>
    </submittedName>
</protein>
<evidence type="ECO:0000256" key="5">
    <source>
        <dbReference type="SAM" id="MobiDB-lite"/>
    </source>
</evidence>
<feature type="domain" description="EML-like first beta-propeller" evidence="6">
    <location>
        <begin position="161"/>
        <end position="402"/>
    </location>
</feature>
<accession>A0A8J8NZG4</accession>
<dbReference type="PANTHER" id="PTHR13720:SF33">
    <property type="entry name" value="HELP DOMAIN-CONTAINING PROTEIN"/>
    <property type="match status" value="1"/>
</dbReference>
<evidence type="ECO:0000313" key="9">
    <source>
        <dbReference type="Proteomes" id="UP000785679"/>
    </source>
</evidence>
<feature type="region of interest" description="Disordered" evidence="5">
    <location>
        <begin position="1"/>
        <end position="51"/>
    </location>
</feature>
<keyword evidence="9" id="KW-1185">Reference proteome</keyword>
<dbReference type="OrthoDB" id="47802at2759"/>
<evidence type="ECO:0000313" key="8">
    <source>
        <dbReference type="EMBL" id="TNV83034.1"/>
    </source>
</evidence>
<dbReference type="GO" id="GO:0008017">
    <property type="term" value="F:microtubule binding"/>
    <property type="evidence" value="ECO:0007669"/>
    <property type="project" value="TreeGrafter"/>
</dbReference>
<dbReference type="InterPro" id="IPR055439">
    <property type="entry name" value="Beta-prop_EML_1st"/>
</dbReference>
<dbReference type="EMBL" id="RRYP01004239">
    <property type="protein sequence ID" value="TNV83034.1"/>
    <property type="molecule type" value="Genomic_DNA"/>
</dbReference>
<feature type="domain" description="EML-like second beta-propeller" evidence="7">
    <location>
        <begin position="423"/>
        <end position="707"/>
    </location>
</feature>
<dbReference type="InterPro" id="IPR050630">
    <property type="entry name" value="WD_repeat_EMAP"/>
</dbReference>
<dbReference type="InterPro" id="IPR011047">
    <property type="entry name" value="Quinoprotein_ADH-like_sf"/>
</dbReference>
<dbReference type="InterPro" id="IPR015943">
    <property type="entry name" value="WD40/YVTN_repeat-like_dom_sf"/>
</dbReference>
<dbReference type="Pfam" id="PF23414">
    <property type="entry name" value="Beta-prop_EML_2"/>
    <property type="match status" value="1"/>
</dbReference>
<feature type="compositionally biased region" description="Polar residues" evidence="5">
    <location>
        <begin position="1"/>
        <end position="11"/>
    </location>
</feature>
<dbReference type="InterPro" id="IPR005108">
    <property type="entry name" value="HELP"/>
</dbReference>
<dbReference type="AlphaFoldDB" id="A0A8J8NZG4"/>
<dbReference type="PANTHER" id="PTHR13720">
    <property type="entry name" value="WD-40 REPEAT PROTEIN"/>
    <property type="match status" value="1"/>
</dbReference>
<sequence length="709" mass="75898">MGCSSSTQASDPSGFAEDPEFAAEANYQRTTFDKTTGEVVNAGEEGAKPAEGADDLFAAEDAGQGEQFMAVKPWIGAVVEPDNHNPPEPSAPDVSYSLEYVYGYRCEDSRQNVYFNQQGNAVYMTAALGVILDQNSNTQTFFGGGQVASKAKNVSDDSKCHTDDITSIAMSADRTFVATGQVGSAPVAFVWDSASGSLIKRFKLAKGARGVDAISISADGTTVACVDRHDQHNVYVFDIASGVGKGSTPGDTNKIFDIAFSAQPGDSTFVTVGSKHIKFWDANTLDSKRGIFGSNGEQTSFSCAAFDDQGTAYTGGSNGSIYIWSGNTLKTTVKASTGFVGALRWLNGKLYSGGKDGQVKVWSTDGGNLTLENTIDFGGILIRAIDVQGGNMLVGLRDGTIFQVDIASQSKTPIMESHSDGEVWGLAVVNSDVVVTSGDDNKIKAWSTSSKKCIATGRVCDEERKVKRGGASTLSSKADSQCARALAYNPNNGHIAVGHNDGTVTIRGGADQLDNIVKQMNNAREWIEDMEYSPDGSKLAVGSHDNKIYVYSVPDYELLGVCKKHNSFITSVDWSLDGNYIRSVCGAYELLFFDGNSFNQDPSGPSNTTGTQWATSNAKFGWLVDGIFPSGTDGSHVNYVDFSRDGLLIATGDDYGLVNIFRNPCRKGHKAISLRGHSEHVVRVSFSPDDSYLYSIGGFDQTLMQWKRN</sequence>
<dbReference type="Gene3D" id="2.130.10.10">
    <property type="entry name" value="YVTN repeat-like/Quinoprotein amine dehydrogenase"/>
    <property type="match status" value="2"/>
</dbReference>
<dbReference type="Pfam" id="PF03451">
    <property type="entry name" value="HELP"/>
    <property type="match status" value="1"/>
</dbReference>
<evidence type="ECO:0000256" key="2">
    <source>
        <dbReference type="ARBA" id="ARBA00022574"/>
    </source>
</evidence>
<dbReference type="SUPFAM" id="SSF50978">
    <property type="entry name" value="WD40 repeat-like"/>
    <property type="match status" value="1"/>
</dbReference>
<dbReference type="SUPFAM" id="SSF50998">
    <property type="entry name" value="Quinoprotein alcohol dehydrogenase-like"/>
    <property type="match status" value="1"/>
</dbReference>
<evidence type="ECO:0000256" key="1">
    <source>
        <dbReference type="ARBA" id="ARBA00006489"/>
    </source>
</evidence>
<dbReference type="PROSITE" id="PS50294">
    <property type="entry name" value="WD_REPEATS_REGION"/>
    <property type="match status" value="1"/>
</dbReference>
<dbReference type="Pfam" id="PF23409">
    <property type="entry name" value="Beta-prop_EML"/>
    <property type="match status" value="1"/>
</dbReference>
<dbReference type="InterPro" id="IPR036322">
    <property type="entry name" value="WD40_repeat_dom_sf"/>
</dbReference>
<dbReference type="SMART" id="SM00320">
    <property type="entry name" value="WD40"/>
    <property type="match status" value="11"/>
</dbReference>
<name>A0A8J8NZG4_HALGN</name>
<reference evidence="8" key="1">
    <citation type="submission" date="2019-06" db="EMBL/GenBank/DDBJ databases">
        <authorList>
            <person name="Zheng W."/>
        </authorList>
    </citation>
    <scope>NUCLEOTIDE SEQUENCE</scope>
    <source>
        <strain evidence="8">QDHG01</strain>
    </source>
</reference>
<organism evidence="8 9">
    <name type="scientific">Halteria grandinella</name>
    <dbReference type="NCBI Taxonomy" id="5974"/>
    <lineage>
        <taxon>Eukaryota</taxon>
        <taxon>Sar</taxon>
        <taxon>Alveolata</taxon>
        <taxon>Ciliophora</taxon>
        <taxon>Intramacronucleata</taxon>
        <taxon>Spirotrichea</taxon>
        <taxon>Stichotrichia</taxon>
        <taxon>Sporadotrichida</taxon>
        <taxon>Halteriidae</taxon>
        <taxon>Halteria</taxon>
    </lineage>
</organism>
<dbReference type="Proteomes" id="UP000785679">
    <property type="component" value="Unassembled WGS sequence"/>
</dbReference>
<keyword evidence="2 4" id="KW-0853">WD repeat</keyword>